<proteinExistence type="predicted"/>
<name>A0A5C6QGD0_9GAMM</name>
<evidence type="ECO:0000313" key="2">
    <source>
        <dbReference type="EMBL" id="TWX67813.1"/>
    </source>
</evidence>
<sequence length="207" mass="23727">MDSNKNSVNIIGYILLTLILLTPLILYASQFGFGIWSSHSEWSEMGSALGGVYTPILTIFMVGILYRQTVIQAALAKHTFDTNRIDKSKKQLDYHVSNIINVLAIKDANGFTISLNKLLAVNRDMAYLDTIEQWYDPHISQLVTDWRNVQGILRSMDQPAELEYSLNHVQFNGFVITQLTYEVCVALDKICYKRTEEKDKSLCYFWN</sequence>
<evidence type="ECO:0000256" key="1">
    <source>
        <dbReference type="SAM" id="Phobius"/>
    </source>
</evidence>
<comment type="caution">
    <text evidence="2">The sequence shown here is derived from an EMBL/GenBank/DDBJ whole genome shotgun (WGS) entry which is preliminary data.</text>
</comment>
<dbReference type="RefSeq" id="WP_146787618.1">
    <property type="nucleotide sequence ID" value="NZ_VOLT01000005.1"/>
</dbReference>
<dbReference type="EMBL" id="VOLT01000005">
    <property type="protein sequence ID" value="TWX67813.1"/>
    <property type="molecule type" value="Genomic_DNA"/>
</dbReference>
<keyword evidence="3" id="KW-1185">Reference proteome</keyword>
<protein>
    <recommendedName>
        <fullName evidence="4">DUF4760 domain-containing protein</fullName>
    </recommendedName>
</protein>
<dbReference type="OrthoDB" id="346283at2"/>
<feature type="transmembrane region" description="Helical" evidence="1">
    <location>
        <begin position="48"/>
        <end position="66"/>
    </location>
</feature>
<keyword evidence="1" id="KW-0812">Transmembrane</keyword>
<evidence type="ECO:0008006" key="4">
    <source>
        <dbReference type="Google" id="ProtNLM"/>
    </source>
</evidence>
<evidence type="ECO:0000313" key="3">
    <source>
        <dbReference type="Proteomes" id="UP000321822"/>
    </source>
</evidence>
<organism evidence="2 3">
    <name type="scientific">Colwellia demingiae</name>
    <dbReference type="NCBI Taxonomy" id="89401"/>
    <lineage>
        <taxon>Bacteria</taxon>
        <taxon>Pseudomonadati</taxon>
        <taxon>Pseudomonadota</taxon>
        <taxon>Gammaproteobacteria</taxon>
        <taxon>Alteromonadales</taxon>
        <taxon>Colwelliaceae</taxon>
        <taxon>Colwellia</taxon>
    </lineage>
</organism>
<reference evidence="2 3" key="1">
    <citation type="submission" date="2019-07" db="EMBL/GenBank/DDBJ databases">
        <title>Genomes of sea-ice associated Colwellia species.</title>
        <authorList>
            <person name="Bowman J.P."/>
        </authorList>
    </citation>
    <scope>NUCLEOTIDE SEQUENCE [LARGE SCALE GENOMIC DNA]</scope>
    <source>
        <strain evidence="2 3">ACAM 459</strain>
    </source>
</reference>
<accession>A0A5C6QGD0</accession>
<feature type="transmembrane region" description="Helical" evidence="1">
    <location>
        <begin position="12"/>
        <end position="36"/>
    </location>
</feature>
<dbReference type="AlphaFoldDB" id="A0A5C6QGD0"/>
<gene>
    <name evidence="2" type="ORF">ESZ36_10905</name>
</gene>
<keyword evidence="1" id="KW-1133">Transmembrane helix</keyword>
<dbReference type="Proteomes" id="UP000321822">
    <property type="component" value="Unassembled WGS sequence"/>
</dbReference>
<keyword evidence="1" id="KW-0472">Membrane</keyword>